<feature type="transmembrane region" description="Helical" evidence="1">
    <location>
        <begin position="147"/>
        <end position="171"/>
    </location>
</feature>
<feature type="transmembrane region" description="Helical" evidence="1">
    <location>
        <begin position="191"/>
        <end position="212"/>
    </location>
</feature>
<comment type="caution">
    <text evidence="2">The sequence shown here is derived from an EMBL/GenBank/DDBJ whole genome shotgun (WGS) entry which is preliminary data.</text>
</comment>
<keyword evidence="1" id="KW-0812">Transmembrane</keyword>
<feature type="transmembrane region" description="Helical" evidence="1">
    <location>
        <begin position="87"/>
        <end position="106"/>
    </location>
</feature>
<dbReference type="InterPro" id="IPR008875">
    <property type="entry name" value="TraX"/>
</dbReference>
<name>A0A6N7XJN2_9FIRM</name>
<feature type="transmembrane region" description="Helical" evidence="1">
    <location>
        <begin position="118"/>
        <end position="135"/>
    </location>
</feature>
<keyword evidence="1" id="KW-0472">Membrane</keyword>
<evidence type="ECO:0000313" key="2">
    <source>
        <dbReference type="EMBL" id="MST69811.1"/>
    </source>
</evidence>
<sequence>MPPAGTTPAQRPVLERIKKLSNAQLKYIAFISMFIDHFNKSMIYPNLDSGKLLYLSNIFDILGRIAFPLFAFMLVEGFYRTHSRWHYLGNLLLFGVISEVPFDLFTTKELMNWRWNNVMFTLAFMLVTIWIVDVIREKIGDEKKWLWFLISIPVVAIMCLLAMFCSLDYDYNGILMSYFFYLFRNHPFPRILFGYLSVVKEPWALLGLGLTLTYNGERGKQSKLLNYLFYPVHLLILGLLRFYFNI</sequence>
<organism evidence="2 3">
    <name type="scientific">Mogibacterium kristiansenii</name>
    <dbReference type="NCBI Taxonomy" id="2606708"/>
    <lineage>
        <taxon>Bacteria</taxon>
        <taxon>Bacillati</taxon>
        <taxon>Bacillota</taxon>
        <taxon>Clostridia</taxon>
        <taxon>Peptostreptococcales</taxon>
        <taxon>Anaerovoracaceae</taxon>
        <taxon>Mogibacterium</taxon>
    </lineage>
</organism>
<feature type="transmembrane region" description="Helical" evidence="1">
    <location>
        <begin position="224"/>
        <end position="244"/>
    </location>
</feature>
<gene>
    <name evidence="2" type="ORF">FYJ65_00400</name>
</gene>
<protein>
    <submittedName>
        <fullName evidence="2">Conjugal transfer protein TraX</fullName>
    </submittedName>
</protein>
<evidence type="ECO:0000313" key="3">
    <source>
        <dbReference type="Proteomes" id="UP000469424"/>
    </source>
</evidence>
<dbReference type="EMBL" id="VUNA01000001">
    <property type="protein sequence ID" value="MST69811.1"/>
    <property type="molecule type" value="Genomic_DNA"/>
</dbReference>
<evidence type="ECO:0000256" key="1">
    <source>
        <dbReference type="SAM" id="Phobius"/>
    </source>
</evidence>
<accession>A0A6N7XJN2</accession>
<dbReference type="Proteomes" id="UP000469424">
    <property type="component" value="Unassembled WGS sequence"/>
</dbReference>
<proteinExistence type="predicted"/>
<keyword evidence="3" id="KW-1185">Reference proteome</keyword>
<keyword evidence="1" id="KW-1133">Transmembrane helix</keyword>
<feature type="transmembrane region" description="Helical" evidence="1">
    <location>
        <begin position="52"/>
        <end position="75"/>
    </location>
</feature>
<dbReference type="AlphaFoldDB" id="A0A6N7XJN2"/>
<dbReference type="Pfam" id="PF05857">
    <property type="entry name" value="TraX"/>
    <property type="match status" value="1"/>
</dbReference>
<reference evidence="2 3" key="1">
    <citation type="submission" date="2019-08" db="EMBL/GenBank/DDBJ databases">
        <title>In-depth cultivation of the pig gut microbiome towards novel bacterial diversity and tailored functional studies.</title>
        <authorList>
            <person name="Wylensek D."/>
            <person name="Hitch T.C.A."/>
            <person name="Clavel T."/>
        </authorList>
    </citation>
    <scope>NUCLEOTIDE SEQUENCE [LARGE SCALE GENOMIC DNA]</scope>
    <source>
        <strain evidence="2 3">WCA-MUC-591-APC-4B</strain>
    </source>
</reference>